<dbReference type="Proteomes" id="UP000324222">
    <property type="component" value="Unassembled WGS sequence"/>
</dbReference>
<comment type="caution">
    <text evidence="1">The sequence shown here is derived from an EMBL/GenBank/DDBJ whole genome shotgun (WGS) entry which is preliminary data.</text>
</comment>
<dbReference type="AlphaFoldDB" id="A0A5B7CIV2"/>
<keyword evidence="2" id="KW-1185">Reference proteome</keyword>
<protein>
    <submittedName>
        <fullName evidence="1">Uncharacterized protein</fullName>
    </submittedName>
</protein>
<evidence type="ECO:0000313" key="1">
    <source>
        <dbReference type="EMBL" id="MPC08316.1"/>
    </source>
</evidence>
<reference evidence="1 2" key="1">
    <citation type="submission" date="2019-05" db="EMBL/GenBank/DDBJ databases">
        <title>Another draft genome of Portunus trituberculatus and its Hox gene families provides insights of decapod evolution.</title>
        <authorList>
            <person name="Jeong J.-H."/>
            <person name="Song I."/>
            <person name="Kim S."/>
            <person name="Choi T."/>
            <person name="Kim D."/>
            <person name="Ryu S."/>
            <person name="Kim W."/>
        </authorList>
    </citation>
    <scope>NUCLEOTIDE SEQUENCE [LARGE SCALE GENOMIC DNA]</scope>
    <source>
        <tissue evidence="1">Muscle</tissue>
    </source>
</reference>
<sequence length="87" mass="9927">MKAESRLVSSVSGWFVARTKVQRSREEAENVFRSSDEKTSEHYRNLLDNTLENHNISNNFPCSVTSTRGEMQECFPANTANLLSLMQ</sequence>
<proteinExistence type="predicted"/>
<accession>A0A5B7CIV2</accession>
<dbReference type="EMBL" id="VSRR010000024">
    <property type="protein sequence ID" value="MPC08316.1"/>
    <property type="molecule type" value="Genomic_DNA"/>
</dbReference>
<organism evidence="1 2">
    <name type="scientific">Portunus trituberculatus</name>
    <name type="common">Swimming crab</name>
    <name type="synonym">Neptunus trituberculatus</name>
    <dbReference type="NCBI Taxonomy" id="210409"/>
    <lineage>
        <taxon>Eukaryota</taxon>
        <taxon>Metazoa</taxon>
        <taxon>Ecdysozoa</taxon>
        <taxon>Arthropoda</taxon>
        <taxon>Crustacea</taxon>
        <taxon>Multicrustacea</taxon>
        <taxon>Malacostraca</taxon>
        <taxon>Eumalacostraca</taxon>
        <taxon>Eucarida</taxon>
        <taxon>Decapoda</taxon>
        <taxon>Pleocyemata</taxon>
        <taxon>Brachyura</taxon>
        <taxon>Eubrachyura</taxon>
        <taxon>Portunoidea</taxon>
        <taxon>Portunidae</taxon>
        <taxon>Portuninae</taxon>
        <taxon>Portunus</taxon>
    </lineage>
</organism>
<evidence type="ECO:0000313" key="2">
    <source>
        <dbReference type="Proteomes" id="UP000324222"/>
    </source>
</evidence>
<name>A0A5B7CIV2_PORTR</name>
<gene>
    <name evidence="1" type="ORF">E2C01_000897</name>
</gene>